<keyword evidence="1" id="KW-1133">Transmembrane helix</keyword>
<dbReference type="KEGG" id="pzu:PHZ_c1167"/>
<evidence type="ECO:0000259" key="2">
    <source>
        <dbReference type="Pfam" id="PF20349"/>
    </source>
</evidence>
<organism evidence="3 4">
    <name type="scientific">Phenylobacterium zucineum (strain HLK1)</name>
    <dbReference type="NCBI Taxonomy" id="450851"/>
    <lineage>
        <taxon>Bacteria</taxon>
        <taxon>Pseudomonadati</taxon>
        <taxon>Pseudomonadota</taxon>
        <taxon>Alphaproteobacteria</taxon>
        <taxon>Caulobacterales</taxon>
        <taxon>Caulobacteraceae</taxon>
        <taxon>Phenylobacterium</taxon>
    </lineage>
</organism>
<dbReference type="AlphaFoldDB" id="B4R8F4"/>
<proteinExistence type="predicted"/>
<dbReference type="Pfam" id="PF20349">
    <property type="entry name" value="DUF6644"/>
    <property type="match status" value="1"/>
</dbReference>
<dbReference type="RefSeq" id="WP_012521727.1">
    <property type="nucleotide sequence ID" value="NC_011144.1"/>
</dbReference>
<feature type="transmembrane region" description="Helical" evidence="1">
    <location>
        <begin position="109"/>
        <end position="128"/>
    </location>
</feature>
<feature type="domain" description="DUF6644" evidence="2">
    <location>
        <begin position="40"/>
        <end position="170"/>
    </location>
</feature>
<dbReference type="STRING" id="450851.PHZ_c1167"/>
<accession>B4R8F4</accession>
<dbReference type="eggNOG" id="ENOG5032T11">
    <property type="taxonomic scope" value="Bacteria"/>
</dbReference>
<gene>
    <name evidence="3" type="ordered locus">PHZ_c1167</name>
</gene>
<evidence type="ECO:0000256" key="1">
    <source>
        <dbReference type="SAM" id="Phobius"/>
    </source>
</evidence>
<feature type="transmembrane region" description="Helical" evidence="1">
    <location>
        <begin position="77"/>
        <end position="97"/>
    </location>
</feature>
<evidence type="ECO:0000313" key="4">
    <source>
        <dbReference type="Proteomes" id="UP000001868"/>
    </source>
</evidence>
<sequence length="204" mass="22959">MLRDFLVWLATRLGKGPGEYDLSWSEALAGSLNFWGLLEGTHVLALMLFAGTIFLVDLRLLGVAFKKTPVSVISDRVLPLTVAGFLLMVLTGVALFYAKPLVYYHNLWFRLKLVFLALALINILVFHWRVQRNRHDWDAAPRPPAPARISATVSILAWVAVITFGRFIAYDWYECGKPLPRWANAAQECATSDRGAIDLEDMPQ</sequence>
<dbReference type="InterPro" id="IPR046586">
    <property type="entry name" value="DUF6644"/>
</dbReference>
<name>B4R8F4_PHEZH</name>
<dbReference type="OrthoDB" id="7424236at2"/>
<reference evidence="3 4" key="1">
    <citation type="journal article" date="2008" name="BMC Genomics">
        <title>Complete genome of Phenylobacterium zucineum - a novel facultative intracellular bacterium isolated from human erythroleukemia cell line K562.</title>
        <authorList>
            <person name="Luo Y."/>
            <person name="Xu X."/>
            <person name="Ding Z."/>
            <person name="Liu Z."/>
            <person name="Zhang B."/>
            <person name="Yan Z."/>
            <person name="Sun J."/>
            <person name="Hu S."/>
            <person name="Hu X."/>
        </authorList>
    </citation>
    <scope>NUCLEOTIDE SEQUENCE [LARGE SCALE GENOMIC DNA]</scope>
    <source>
        <strain evidence="3 4">HLK1</strain>
    </source>
</reference>
<dbReference type="HOGENOM" id="CLU_116250_1_0_5"/>
<dbReference type="EMBL" id="CP000747">
    <property type="protein sequence ID" value="ACG77581.1"/>
    <property type="molecule type" value="Genomic_DNA"/>
</dbReference>
<protein>
    <recommendedName>
        <fullName evidence="2">DUF6644 domain-containing protein</fullName>
    </recommendedName>
</protein>
<keyword evidence="4" id="KW-1185">Reference proteome</keyword>
<feature type="transmembrane region" description="Helical" evidence="1">
    <location>
        <begin position="149"/>
        <end position="169"/>
    </location>
</feature>
<feature type="transmembrane region" description="Helical" evidence="1">
    <location>
        <begin position="43"/>
        <end position="65"/>
    </location>
</feature>
<keyword evidence="1" id="KW-0812">Transmembrane</keyword>
<dbReference type="Proteomes" id="UP000001868">
    <property type="component" value="Chromosome"/>
</dbReference>
<evidence type="ECO:0000313" key="3">
    <source>
        <dbReference type="EMBL" id="ACG77581.1"/>
    </source>
</evidence>
<keyword evidence="1" id="KW-0472">Membrane</keyword>